<feature type="active site" description="Proton acceptor" evidence="2">
    <location>
        <position position="91"/>
    </location>
</feature>
<dbReference type="NCBIfam" id="TIGR00055">
    <property type="entry name" value="uppS"/>
    <property type="match status" value="1"/>
</dbReference>
<evidence type="ECO:0000313" key="4">
    <source>
        <dbReference type="Proteomes" id="UP000215459"/>
    </source>
</evidence>
<dbReference type="AlphaFoldDB" id="A0A235BD24"/>
<organism evidence="3 4">
    <name type="scientific">Paludifilum halophilum</name>
    <dbReference type="NCBI Taxonomy" id="1642702"/>
    <lineage>
        <taxon>Bacteria</taxon>
        <taxon>Bacillati</taxon>
        <taxon>Bacillota</taxon>
        <taxon>Bacilli</taxon>
        <taxon>Bacillales</taxon>
        <taxon>Thermoactinomycetaceae</taxon>
        <taxon>Paludifilum</taxon>
    </lineage>
</organism>
<dbReference type="GO" id="GO:0030145">
    <property type="term" value="F:manganese ion binding"/>
    <property type="evidence" value="ECO:0007669"/>
    <property type="project" value="TreeGrafter"/>
</dbReference>
<feature type="active site" evidence="2">
    <location>
        <position position="43"/>
    </location>
</feature>
<dbReference type="FunFam" id="3.40.1180.10:FF:000001">
    <property type="entry name" value="(2E,6E)-farnesyl-diphosphate-specific ditrans,polycis-undecaprenyl-diphosphate synthase"/>
    <property type="match status" value="1"/>
</dbReference>
<feature type="binding site" evidence="2">
    <location>
        <position position="211"/>
    </location>
    <ligand>
        <name>substrate</name>
    </ligand>
</feature>
<feature type="binding site" evidence="2">
    <location>
        <position position="60"/>
    </location>
    <ligand>
        <name>substrate</name>
    </ligand>
</feature>
<dbReference type="CDD" id="cd00475">
    <property type="entry name" value="Cis_IPPS"/>
    <property type="match status" value="1"/>
</dbReference>
<feature type="binding site" evidence="2">
    <location>
        <position position="230"/>
    </location>
    <ligand>
        <name>Mg(2+)</name>
        <dbReference type="ChEBI" id="CHEBI:18420"/>
    </ligand>
</feature>
<keyword evidence="2" id="KW-0479">Metal-binding</keyword>
<dbReference type="InterPro" id="IPR018520">
    <property type="entry name" value="UPP_synth-like_CS"/>
</dbReference>
<dbReference type="OrthoDB" id="4191603at2"/>
<dbReference type="EMBL" id="NOWF01000001">
    <property type="protein sequence ID" value="OYD09475.1"/>
    <property type="molecule type" value="Genomic_DNA"/>
</dbReference>
<dbReference type="PROSITE" id="PS01066">
    <property type="entry name" value="UPP_SYNTHASE"/>
    <property type="match status" value="1"/>
</dbReference>
<proteinExistence type="inferred from homology"/>
<feature type="binding site" evidence="2">
    <location>
        <begin position="44"/>
        <end position="47"/>
    </location>
    <ligand>
        <name>substrate</name>
    </ligand>
</feature>
<comment type="function">
    <text evidence="2">Catalyzes the condensation of isopentenyl diphosphate (IPP) with allylic pyrophosphates generating different type of terpenoids.</text>
</comment>
<dbReference type="RefSeq" id="WP_094262575.1">
    <property type="nucleotide sequence ID" value="NZ_NOWF01000001.1"/>
</dbReference>
<feature type="binding site" evidence="2">
    <location>
        <begin position="217"/>
        <end position="219"/>
    </location>
    <ligand>
        <name>substrate</name>
    </ligand>
</feature>
<keyword evidence="1 2" id="KW-0808">Transferase</keyword>
<feature type="binding site" evidence="2">
    <location>
        <position position="48"/>
    </location>
    <ligand>
        <name>substrate</name>
    </ligand>
</feature>
<dbReference type="GO" id="GO:0016094">
    <property type="term" value="P:polyprenol biosynthetic process"/>
    <property type="evidence" value="ECO:0007669"/>
    <property type="project" value="TreeGrafter"/>
</dbReference>
<dbReference type="SUPFAM" id="SSF64005">
    <property type="entry name" value="Undecaprenyl diphosphate synthase"/>
    <property type="match status" value="1"/>
</dbReference>
<comment type="subunit">
    <text evidence="2">Homodimer.</text>
</comment>
<comment type="similarity">
    <text evidence="2">Belongs to the UPP synthase family.</text>
</comment>
<comment type="caution">
    <text evidence="3">The sequence shown here is derived from an EMBL/GenBank/DDBJ whole genome shotgun (WGS) entry which is preliminary data.</text>
</comment>
<dbReference type="Gene3D" id="3.40.1180.10">
    <property type="entry name" value="Decaprenyl diphosphate synthase-like"/>
    <property type="match status" value="1"/>
</dbReference>
<protein>
    <recommendedName>
        <fullName evidence="2">Isoprenyl transferase</fullName>
        <ecNumber evidence="2">2.5.1.-</ecNumber>
    </recommendedName>
</protein>
<evidence type="ECO:0000256" key="2">
    <source>
        <dbReference type="HAMAP-Rule" id="MF_01139"/>
    </source>
</evidence>
<dbReference type="InterPro" id="IPR001441">
    <property type="entry name" value="UPP_synth-like"/>
</dbReference>
<dbReference type="EC" id="2.5.1.-" evidence="2"/>
<feature type="binding site" evidence="2">
    <location>
        <position position="43"/>
    </location>
    <ligand>
        <name>Mg(2+)</name>
        <dbReference type="ChEBI" id="CHEBI:18420"/>
    </ligand>
</feature>
<name>A0A235BD24_9BACL</name>
<feature type="binding site" evidence="2">
    <location>
        <position position="56"/>
    </location>
    <ligand>
        <name>substrate</name>
    </ligand>
</feature>
<comment type="cofactor">
    <cofactor evidence="2">
        <name>Mg(2+)</name>
        <dbReference type="ChEBI" id="CHEBI:18420"/>
    </cofactor>
    <text evidence="2">Binds 2 magnesium ions per subunit.</text>
</comment>
<dbReference type="Pfam" id="PF01255">
    <property type="entry name" value="Prenyltransf"/>
    <property type="match status" value="1"/>
</dbReference>
<gene>
    <name evidence="3" type="ORF">CHM34_00155</name>
</gene>
<keyword evidence="2" id="KW-0460">Magnesium</keyword>
<dbReference type="GO" id="GO:0000287">
    <property type="term" value="F:magnesium ion binding"/>
    <property type="evidence" value="ECO:0007669"/>
    <property type="project" value="UniProtKB-UniRule"/>
</dbReference>
<reference evidence="3 4" key="1">
    <citation type="submission" date="2017-07" db="EMBL/GenBank/DDBJ databases">
        <title>The genome sequence of Paludifilum halophilum highlights mechanisms for microbial adaptation to high salt environemnts.</title>
        <authorList>
            <person name="Belbahri L."/>
        </authorList>
    </citation>
    <scope>NUCLEOTIDE SEQUENCE [LARGE SCALE GENOMIC DNA]</scope>
    <source>
        <strain evidence="3 4">DSM 102817</strain>
    </source>
</reference>
<dbReference type="HAMAP" id="MF_01139">
    <property type="entry name" value="ISPT"/>
    <property type="match status" value="1"/>
</dbReference>
<evidence type="ECO:0000256" key="1">
    <source>
        <dbReference type="ARBA" id="ARBA00022679"/>
    </source>
</evidence>
<dbReference type="PANTHER" id="PTHR10291">
    <property type="entry name" value="DEHYDRODOLICHYL DIPHOSPHATE SYNTHASE FAMILY MEMBER"/>
    <property type="match status" value="1"/>
</dbReference>
<dbReference type="InterPro" id="IPR036424">
    <property type="entry name" value="UPP_synth-like_sf"/>
</dbReference>
<sequence length="263" mass="30461">MIQTLKQWLAGYKAEETPSESIQRKTAELQKGPLPRHVAMIMDGNGRWAKKRGLPRIAGHRAGMQTVCDIIRAADDLGIEVLTLYSFSTENWKRPKEEINYLMGLPEEFLKMYLNEIMERNIHVRMLGQEEGLPGHTVNALHRLKEATKDNTGLELCFAMNYGSRSEILRAVERIIDDVKSGKMDKSQLNESLFSSYLFTANLPEPDLMIRTSGEVRISNFMLWQLAYSELCFTEVQWPDFSRERFYQAIEDFQRRSRRYGAV</sequence>
<dbReference type="PANTHER" id="PTHR10291:SF0">
    <property type="entry name" value="DEHYDRODOLICHYL DIPHOSPHATE SYNTHASE 2"/>
    <property type="match status" value="1"/>
</dbReference>
<feature type="binding site" evidence="2">
    <location>
        <position position="94"/>
    </location>
    <ligand>
        <name>substrate</name>
    </ligand>
</feature>
<dbReference type="NCBIfam" id="NF011405">
    <property type="entry name" value="PRK14830.1"/>
    <property type="match status" value="1"/>
</dbReference>
<feature type="binding site" evidence="2">
    <location>
        <begin position="88"/>
        <end position="90"/>
    </location>
    <ligand>
        <name>substrate</name>
    </ligand>
</feature>
<dbReference type="GO" id="GO:0005829">
    <property type="term" value="C:cytosol"/>
    <property type="evidence" value="ECO:0007669"/>
    <property type="project" value="TreeGrafter"/>
</dbReference>
<evidence type="ECO:0000313" key="3">
    <source>
        <dbReference type="EMBL" id="OYD09475.1"/>
    </source>
</evidence>
<dbReference type="Proteomes" id="UP000215459">
    <property type="component" value="Unassembled WGS sequence"/>
</dbReference>
<dbReference type="GO" id="GO:0008834">
    <property type="term" value="F:ditrans,polycis-undecaprenyl-diphosphate synthase [(2E,6E)-farnesyl-diphosphate specific] activity"/>
    <property type="evidence" value="ECO:0007669"/>
    <property type="project" value="TreeGrafter"/>
</dbReference>
<feature type="binding site" evidence="2">
    <location>
        <position position="92"/>
    </location>
    <ligand>
        <name>substrate</name>
    </ligand>
</feature>
<keyword evidence="4" id="KW-1185">Reference proteome</keyword>
<accession>A0A235BD24</accession>